<dbReference type="EMBL" id="CP036298">
    <property type="protein sequence ID" value="QDV22318.1"/>
    <property type="molecule type" value="Genomic_DNA"/>
</dbReference>
<feature type="transmembrane region" description="Helical" evidence="1">
    <location>
        <begin position="37"/>
        <end position="55"/>
    </location>
</feature>
<reference evidence="2 3" key="1">
    <citation type="submission" date="2019-02" db="EMBL/GenBank/DDBJ databases">
        <title>Deep-cultivation of Planctomycetes and their phenomic and genomic characterization uncovers novel biology.</title>
        <authorList>
            <person name="Wiegand S."/>
            <person name="Jogler M."/>
            <person name="Boedeker C."/>
            <person name="Pinto D."/>
            <person name="Vollmers J."/>
            <person name="Rivas-Marin E."/>
            <person name="Kohn T."/>
            <person name="Peeters S.H."/>
            <person name="Heuer A."/>
            <person name="Rast P."/>
            <person name="Oberbeckmann S."/>
            <person name="Bunk B."/>
            <person name="Jeske O."/>
            <person name="Meyerdierks A."/>
            <person name="Storesund J.E."/>
            <person name="Kallscheuer N."/>
            <person name="Luecker S."/>
            <person name="Lage O.M."/>
            <person name="Pohl T."/>
            <person name="Merkel B.J."/>
            <person name="Hornburger P."/>
            <person name="Mueller R.-W."/>
            <person name="Bruemmer F."/>
            <person name="Labrenz M."/>
            <person name="Spormann A.M."/>
            <person name="Op den Camp H."/>
            <person name="Overmann J."/>
            <person name="Amann R."/>
            <person name="Jetten M.S.M."/>
            <person name="Mascher T."/>
            <person name="Medema M.H."/>
            <person name="Devos D.P."/>
            <person name="Kaster A.-K."/>
            <person name="Ovreas L."/>
            <person name="Rohde M."/>
            <person name="Galperin M.Y."/>
            <person name="Jogler C."/>
        </authorList>
    </citation>
    <scope>NUCLEOTIDE SEQUENCE [LARGE SCALE GENOMIC DNA]</scope>
    <source>
        <strain evidence="2 3">Q31a</strain>
    </source>
</reference>
<organism evidence="2 3">
    <name type="scientific">Aureliella helgolandensis</name>
    <dbReference type="NCBI Taxonomy" id="2527968"/>
    <lineage>
        <taxon>Bacteria</taxon>
        <taxon>Pseudomonadati</taxon>
        <taxon>Planctomycetota</taxon>
        <taxon>Planctomycetia</taxon>
        <taxon>Pirellulales</taxon>
        <taxon>Pirellulaceae</taxon>
        <taxon>Aureliella</taxon>
    </lineage>
</organism>
<feature type="transmembrane region" description="Helical" evidence="1">
    <location>
        <begin position="125"/>
        <end position="141"/>
    </location>
</feature>
<keyword evidence="3" id="KW-1185">Reference proteome</keyword>
<dbReference type="OrthoDB" id="263204at2"/>
<keyword evidence="1" id="KW-1133">Transmembrane helix</keyword>
<evidence type="ECO:0000313" key="3">
    <source>
        <dbReference type="Proteomes" id="UP000318017"/>
    </source>
</evidence>
<proteinExistence type="predicted"/>
<protein>
    <submittedName>
        <fullName evidence="2">Uncharacterized protein</fullName>
    </submittedName>
</protein>
<feature type="transmembrane region" description="Helical" evidence="1">
    <location>
        <begin position="95"/>
        <end position="113"/>
    </location>
</feature>
<evidence type="ECO:0000256" key="1">
    <source>
        <dbReference type="SAM" id="Phobius"/>
    </source>
</evidence>
<dbReference type="KEGG" id="ahel:Q31a_06020"/>
<dbReference type="Proteomes" id="UP000318017">
    <property type="component" value="Chromosome"/>
</dbReference>
<name>A0A518G137_9BACT</name>
<feature type="transmembrane region" description="Helical" evidence="1">
    <location>
        <begin position="12"/>
        <end position="30"/>
    </location>
</feature>
<accession>A0A518G137</accession>
<feature type="transmembrane region" description="Helical" evidence="1">
    <location>
        <begin position="67"/>
        <end position="86"/>
    </location>
</feature>
<keyword evidence="1" id="KW-0472">Membrane</keyword>
<gene>
    <name evidence="2" type="ORF">Q31a_06020</name>
</gene>
<sequence>MPFTVTEIVFGAVLPLIVTWVLVVLAGCTLSSRLRRLAAPLAWIAGLHVGYWSLGLGPAAAEAHWHWIPYVISAAAVLSIVVALWFHGSRGDGRIWASVCFFAFAAACGYLIIPTWESLQPSRNVYMFVWPLLATAVFYYASSAVRRGRAAAGDSSETNVSALPNATALADSGTAGADARDALSHRNLAILSWLIFAALSIVLLLSGSLRFSQMALSMSAASAGLFLASLMRPRHVEYGLTLFPIVLALCSLLFIGKINSFSKVPLASYLLLPVAWVGLEAAILARTRDWPAWSQTLSVVVVAALIAACSVGLAAWYVYGPSAT</sequence>
<dbReference type="AlphaFoldDB" id="A0A518G137"/>
<feature type="transmembrane region" description="Helical" evidence="1">
    <location>
        <begin position="188"/>
        <end position="205"/>
    </location>
</feature>
<feature type="transmembrane region" description="Helical" evidence="1">
    <location>
        <begin position="238"/>
        <end position="255"/>
    </location>
</feature>
<feature type="transmembrane region" description="Helical" evidence="1">
    <location>
        <begin position="211"/>
        <end position="231"/>
    </location>
</feature>
<keyword evidence="1" id="KW-0812">Transmembrane</keyword>
<evidence type="ECO:0000313" key="2">
    <source>
        <dbReference type="EMBL" id="QDV22318.1"/>
    </source>
</evidence>
<feature type="transmembrane region" description="Helical" evidence="1">
    <location>
        <begin position="297"/>
        <end position="319"/>
    </location>
</feature>
<dbReference type="RefSeq" id="WP_145073689.1">
    <property type="nucleotide sequence ID" value="NZ_CP036298.1"/>
</dbReference>
<feature type="transmembrane region" description="Helical" evidence="1">
    <location>
        <begin position="267"/>
        <end position="285"/>
    </location>
</feature>